<gene>
    <name evidence="2" type="ORF">CKM354_000019000</name>
</gene>
<evidence type="ECO:0000256" key="1">
    <source>
        <dbReference type="SAM" id="MobiDB-lite"/>
    </source>
</evidence>
<feature type="region of interest" description="Disordered" evidence="1">
    <location>
        <begin position="1"/>
        <end position="128"/>
    </location>
</feature>
<dbReference type="GeneID" id="68285765"/>
<accession>A0A9P3F7J6</accession>
<feature type="compositionally biased region" description="Basic and acidic residues" evidence="1">
    <location>
        <begin position="68"/>
        <end position="80"/>
    </location>
</feature>
<dbReference type="EMBL" id="BOLY01000001">
    <property type="protein sequence ID" value="GIZ36723.1"/>
    <property type="molecule type" value="Genomic_DNA"/>
</dbReference>
<dbReference type="AlphaFoldDB" id="A0A9P3F7J6"/>
<dbReference type="Proteomes" id="UP000825890">
    <property type="component" value="Unassembled WGS sequence"/>
</dbReference>
<feature type="compositionally biased region" description="Basic residues" evidence="1">
    <location>
        <begin position="112"/>
        <end position="122"/>
    </location>
</feature>
<reference evidence="2 3" key="1">
    <citation type="submission" date="2021-01" db="EMBL/GenBank/DDBJ databases">
        <title>Cercospora kikuchii MAFF 305040 whole genome shotgun sequence.</title>
        <authorList>
            <person name="Kashiwa T."/>
            <person name="Suzuki T."/>
        </authorList>
    </citation>
    <scope>NUCLEOTIDE SEQUENCE [LARGE SCALE GENOMIC DNA]</scope>
    <source>
        <strain evidence="2 3">MAFF 305040</strain>
    </source>
</reference>
<evidence type="ECO:0000313" key="2">
    <source>
        <dbReference type="EMBL" id="GIZ36723.1"/>
    </source>
</evidence>
<feature type="compositionally biased region" description="Basic and acidic residues" evidence="1">
    <location>
        <begin position="44"/>
        <end position="59"/>
    </location>
</feature>
<name>A0A9P3F7J6_9PEZI</name>
<proteinExistence type="predicted"/>
<dbReference type="RefSeq" id="XP_044651210.1">
    <property type="nucleotide sequence ID" value="XM_044795275.1"/>
</dbReference>
<protein>
    <submittedName>
        <fullName evidence="2">Uncharacterized protein</fullName>
    </submittedName>
</protein>
<sequence>MAEKSPYEPREALITPYLGYPETHSGPHEDRASEAAQSITLRSPVDDRYDPAQRHRDESADLPVHQKSAWERIGRARHDAALAAEKPGRSGVHGQPDHQREEHDTAGGDNTKKKHNLGKRIRGLFCVN</sequence>
<keyword evidence="3" id="KW-1185">Reference proteome</keyword>
<evidence type="ECO:0000313" key="3">
    <source>
        <dbReference type="Proteomes" id="UP000825890"/>
    </source>
</evidence>
<comment type="caution">
    <text evidence="2">The sequence shown here is derived from an EMBL/GenBank/DDBJ whole genome shotgun (WGS) entry which is preliminary data.</text>
</comment>
<feature type="compositionally biased region" description="Basic and acidic residues" evidence="1">
    <location>
        <begin position="1"/>
        <end position="11"/>
    </location>
</feature>
<organism evidence="2 3">
    <name type="scientific">Cercospora kikuchii</name>
    <dbReference type="NCBI Taxonomy" id="84275"/>
    <lineage>
        <taxon>Eukaryota</taxon>
        <taxon>Fungi</taxon>
        <taxon>Dikarya</taxon>
        <taxon>Ascomycota</taxon>
        <taxon>Pezizomycotina</taxon>
        <taxon>Dothideomycetes</taxon>
        <taxon>Dothideomycetidae</taxon>
        <taxon>Mycosphaerellales</taxon>
        <taxon>Mycosphaerellaceae</taxon>
        <taxon>Cercospora</taxon>
    </lineage>
</organism>
<feature type="compositionally biased region" description="Basic and acidic residues" evidence="1">
    <location>
        <begin position="95"/>
        <end position="106"/>
    </location>
</feature>